<accession>A0A1C4U5C8</accession>
<dbReference type="SUPFAM" id="SSF54285">
    <property type="entry name" value="MoaD/ThiS"/>
    <property type="match status" value="1"/>
</dbReference>
<dbReference type="eggNOG" id="COG1977">
    <property type="taxonomic scope" value="Bacteria"/>
</dbReference>
<dbReference type="Proteomes" id="UP000198224">
    <property type="component" value="Chromosome I"/>
</dbReference>
<organism evidence="1 2">
    <name type="scientific">Micromonospora chokoriensis</name>
    <dbReference type="NCBI Taxonomy" id="356851"/>
    <lineage>
        <taxon>Bacteria</taxon>
        <taxon>Bacillati</taxon>
        <taxon>Actinomycetota</taxon>
        <taxon>Actinomycetes</taxon>
        <taxon>Micromonosporales</taxon>
        <taxon>Micromonosporaceae</taxon>
        <taxon>Micromonospora</taxon>
    </lineage>
</organism>
<gene>
    <name evidence="1" type="ORF">GA0070612_0103</name>
</gene>
<evidence type="ECO:0000313" key="2">
    <source>
        <dbReference type="Proteomes" id="UP000198224"/>
    </source>
</evidence>
<dbReference type="InterPro" id="IPR010038">
    <property type="entry name" value="MoaD_arc-typ"/>
</dbReference>
<dbReference type="InterPro" id="IPR052045">
    <property type="entry name" value="Sulfur_Carrier/Prot_Modifier"/>
</dbReference>
<protein>
    <submittedName>
        <fullName evidence="1">MoaD family protein</fullName>
    </submittedName>
</protein>
<evidence type="ECO:0000313" key="1">
    <source>
        <dbReference type="EMBL" id="SCE66872.1"/>
    </source>
</evidence>
<dbReference type="InterPro" id="IPR012675">
    <property type="entry name" value="Beta-grasp_dom_sf"/>
</dbReference>
<dbReference type="PANTHER" id="PTHR38031:SF1">
    <property type="entry name" value="SULFUR CARRIER PROTEIN CYSO"/>
    <property type="match status" value="1"/>
</dbReference>
<name>A0A1C4U5C8_9ACTN</name>
<dbReference type="AlphaFoldDB" id="A0A1C4U5C8"/>
<dbReference type="EMBL" id="LT607409">
    <property type="protein sequence ID" value="SCE66872.1"/>
    <property type="molecule type" value="Genomic_DNA"/>
</dbReference>
<sequence length="158" mass="15437">MAIEVRIPTILRSYTGGAKVVEGTGDTLADLLNDLDSRHGGLRGRLITETGALHRFVNVYVNDEDVRFLGALDAKLSDGDSVTILPAVAGGAFGFAAAAAISSHGAAAAAISSHGAAAAAISSHGAAAAAISSHGAAAAAISSHGAAAAAVRDAVAVR</sequence>
<dbReference type="Gene3D" id="3.10.20.30">
    <property type="match status" value="1"/>
</dbReference>
<dbReference type="InterPro" id="IPR003749">
    <property type="entry name" value="ThiS/MoaD-like"/>
</dbReference>
<proteinExistence type="predicted"/>
<dbReference type="InterPro" id="IPR016155">
    <property type="entry name" value="Mopterin_synth/thiamin_S_b"/>
</dbReference>
<dbReference type="PANTHER" id="PTHR38031">
    <property type="entry name" value="SULFUR CARRIER PROTEIN SLR0821-RELATED"/>
    <property type="match status" value="1"/>
</dbReference>
<dbReference type="NCBIfam" id="TIGR01687">
    <property type="entry name" value="moaD_arch"/>
    <property type="match status" value="1"/>
</dbReference>
<reference evidence="2" key="1">
    <citation type="submission" date="2016-06" db="EMBL/GenBank/DDBJ databases">
        <authorList>
            <person name="Varghese N."/>
            <person name="Submissions Spin"/>
        </authorList>
    </citation>
    <scope>NUCLEOTIDE SEQUENCE [LARGE SCALE GENOMIC DNA]</scope>
    <source>
        <strain evidence="2">DSM 45160</strain>
    </source>
</reference>
<dbReference type="Pfam" id="PF02597">
    <property type="entry name" value="ThiS"/>
    <property type="match status" value="1"/>
</dbReference>
<keyword evidence="2" id="KW-1185">Reference proteome</keyword>